<protein>
    <submittedName>
        <fullName evidence="7">Endonuclease</fullName>
    </submittedName>
</protein>
<comment type="caution">
    <text evidence="7">The sequence shown here is derived from an EMBL/GenBank/DDBJ whole genome shotgun (WGS) entry which is preliminary data.</text>
</comment>
<evidence type="ECO:0000256" key="6">
    <source>
        <dbReference type="ARBA" id="ARBA00023180"/>
    </source>
</evidence>
<dbReference type="SUPFAM" id="SSF48537">
    <property type="entry name" value="Phospholipase C/P1 nuclease"/>
    <property type="match status" value="1"/>
</dbReference>
<evidence type="ECO:0000313" key="8">
    <source>
        <dbReference type="Proteomes" id="UP001157133"/>
    </source>
</evidence>
<name>A0ABQ6H5M3_9GAMM</name>
<keyword evidence="2" id="KW-0479">Metal-binding</keyword>
<dbReference type="Pfam" id="PF02265">
    <property type="entry name" value="S1-P1_nuclease"/>
    <property type="match status" value="1"/>
</dbReference>
<keyword evidence="3 7" id="KW-0255">Endonuclease</keyword>
<evidence type="ECO:0000256" key="1">
    <source>
        <dbReference type="ARBA" id="ARBA00022722"/>
    </source>
</evidence>
<evidence type="ECO:0000256" key="3">
    <source>
        <dbReference type="ARBA" id="ARBA00022759"/>
    </source>
</evidence>
<reference evidence="7 8" key="1">
    <citation type="submission" date="2023-03" db="EMBL/GenBank/DDBJ databases">
        <title>Draft genome sequence of Thalassotalea eurytherma JCM 18482T.</title>
        <authorList>
            <person name="Sawabe T."/>
        </authorList>
    </citation>
    <scope>NUCLEOTIDE SEQUENCE [LARGE SCALE GENOMIC DNA]</scope>
    <source>
        <strain evidence="7 8">JCM 18482</strain>
    </source>
</reference>
<sequence length="282" mass="32674">MKIIIIAFILLTSTKSFAFGGYGHELICQMADQLLNQEQQHKIDVLVRQLPHHEKQLLVKGHKQLTFAKACNWPDKIKKMAKYDKYKPWHYLNTTRDDHAITSSDCQGSCVAKGVIYHQKKLAEGGRNQTQALLFLSHWVADLHQPLHVSYASDYGGNRTKVTYDKSIPKARCKNLHWYWDECLIMSKKLTVAQYTKMLMNNMPEQTKEQWQPSDVWEWADESYQLLQQASFGYCQHKAEKCLPHNNSVVITQAYQNQYLPIVEHQVILAAQRLATILSQTL</sequence>
<evidence type="ECO:0000256" key="5">
    <source>
        <dbReference type="ARBA" id="ARBA00023157"/>
    </source>
</evidence>
<dbReference type="CDD" id="cd11010">
    <property type="entry name" value="S1-P1_nuclease"/>
    <property type="match status" value="1"/>
</dbReference>
<gene>
    <name evidence="7" type="ORF">theurythT_22610</name>
</gene>
<keyword evidence="5" id="KW-1015">Disulfide bond</keyword>
<dbReference type="InterPro" id="IPR008947">
    <property type="entry name" value="PLipase_C/P1_nuclease_dom_sf"/>
</dbReference>
<evidence type="ECO:0000256" key="2">
    <source>
        <dbReference type="ARBA" id="ARBA00022723"/>
    </source>
</evidence>
<evidence type="ECO:0000313" key="7">
    <source>
        <dbReference type="EMBL" id="GLX82809.1"/>
    </source>
</evidence>
<proteinExistence type="predicted"/>
<dbReference type="Proteomes" id="UP001157133">
    <property type="component" value="Unassembled WGS sequence"/>
</dbReference>
<keyword evidence="1" id="KW-0540">Nuclease</keyword>
<accession>A0ABQ6H5M3</accession>
<dbReference type="InterPro" id="IPR003154">
    <property type="entry name" value="S1/P1nuclease"/>
</dbReference>
<keyword evidence="6" id="KW-0325">Glycoprotein</keyword>
<keyword evidence="4" id="KW-0378">Hydrolase</keyword>
<dbReference type="Gene3D" id="1.10.575.10">
    <property type="entry name" value="P1 Nuclease"/>
    <property type="match status" value="1"/>
</dbReference>
<dbReference type="PANTHER" id="PTHR33146">
    <property type="entry name" value="ENDONUCLEASE 4"/>
    <property type="match status" value="1"/>
</dbReference>
<dbReference type="GO" id="GO:0004519">
    <property type="term" value="F:endonuclease activity"/>
    <property type="evidence" value="ECO:0007669"/>
    <property type="project" value="UniProtKB-KW"/>
</dbReference>
<organism evidence="7 8">
    <name type="scientific">Thalassotalea eurytherma</name>
    <dbReference type="NCBI Taxonomy" id="1144278"/>
    <lineage>
        <taxon>Bacteria</taxon>
        <taxon>Pseudomonadati</taxon>
        <taxon>Pseudomonadota</taxon>
        <taxon>Gammaproteobacteria</taxon>
        <taxon>Alteromonadales</taxon>
        <taxon>Colwelliaceae</taxon>
        <taxon>Thalassotalea</taxon>
    </lineage>
</organism>
<dbReference type="RefSeq" id="WP_284208191.1">
    <property type="nucleotide sequence ID" value="NZ_BSSU01000011.1"/>
</dbReference>
<dbReference type="PANTHER" id="PTHR33146:SF26">
    <property type="entry name" value="ENDONUCLEASE 4"/>
    <property type="match status" value="1"/>
</dbReference>
<evidence type="ECO:0000256" key="4">
    <source>
        <dbReference type="ARBA" id="ARBA00022801"/>
    </source>
</evidence>
<keyword evidence="8" id="KW-1185">Reference proteome</keyword>
<dbReference type="EMBL" id="BSSU01000011">
    <property type="protein sequence ID" value="GLX82809.1"/>
    <property type="molecule type" value="Genomic_DNA"/>
</dbReference>